<evidence type="ECO:0000313" key="3">
    <source>
        <dbReference type="EMBL" id="CAD8881065.1"/>
    </source>
</evidence>
<name>A0A7S1BCL8_9STRA</name>
<reference evidence="3" key="1">
    <citation type="submission" date="2021-01" db="EMBL/GenBank/DDBJ databases">
        <authorList>
            <person name="Corre E."/>
            <person name="Pelletier E."/>
            <person name="Niang G."/>
            <person name="Scheremetjew M."/>
            <person name="Finn R."/>
            <person name="Kale V."/>
            <person name="Holt S."/>
            <person name="Cochrane G."/>
            <person name="Meng A."/>
            <person name="Brown T."/>
            <person name="Cohen L."/>
        </authorList>
    </citation>
    <scope>NUCLEOTIDE SEQUENCE</scope>
    <source>
        <strain evidence="3">308</strain>
    </source>
</reference>
<sequence length="724" mass="82013">MEIESKNVSSSPNKVKSGVGIPAYHDNDVLCGRGQSANIHPGNVAFRALVQGRLEEFNSQPNTGEGNILKSKITQSFVDHIRFLDPPGRFLKKNAITGLYDDIGDDAAKEKAREVLKHLRRQERLKRIKIEAKNKAENETSETDSSLQEKRNYINNLSQLESGDSVIRNDPSSIFTLYNKCGNETQGVHPSNLLASRNGAVTLQSTNVNCITKESQERLLRNILQEKIEAVNIENKNFRSLNFKSHQTTMMDNVNKLIGNDCNLISNTSFQQPNSYPAIMNKFGSHLPYGVEQKQVKHSFQNTVQSRTPSPEEIELTRLQQIRKNLESDRNHMHCNSHPSLFNHLQQQMFEIELREKFLSQLGQTSTNNPSNLNGLQAPLINQINMGIPNTGPNMRFKMENVSRSMQNNNSNGVNFKNISDLLSSHQLLSSRINNPNNGGNNCSSQSSLLNLSTVHERPCPDHGAIPDQIPHRHNISFNQNKVSHGKLNMLALERAREVASLIAETSYSKACTMPKMSLSHKRKPSSNSAYRSSKPIKKPKKERPMSDNDAILRKSLQKKSKVISIDRNELEILRKLKKEQDEKETSNDDQLNAIKNPHENDVLCGRGQCTNDHPGNIYFRAIVAKKKEDYNMLPDQGADMEKRQIMNYIVRKVRNRKPKGRFLKKDKLTNLWEDIGNQAARDKAIQALRDLKKKSRSEAIEALSLLRHSLKESKDSGEEIELE</sequence>
<feature type="region of interest" description="Disordered" evidence="1">
    <location>
        <begin position="514"/>
        <end position="550"/>
    </location>
</feature>
<dbReference type="AlphaFoldDB" id="A0A7S1BCL8"/>
<proteinExistence type="predicted"/>
<gene>
    <name evidence="3" type="ORF">CHYS00102_LOCUS8252</name>
</gene>
<dbReference type="InterPro" id="IPR049227">
    <property type="entry name" value="DUF6824"/>
</dbReference>
<feature type="domain" description="DUF6824" evidence="2">
    <location>
        <begin position="602"/>
        <end position="691"/>
    </location>
</feature>
<evidence type="ECO:0000256" key="1">
    <source>
        <dbReference type="SAM" id="MobiDB-lite"/>
    </source>
</evidence>
<evidence type="ECO:0000259" key="2">
    <source>
        <dbReference type="Pfam" id="PF20710"/>
    </source>
</evidence>
<accession>A0A7S1BCL8</accession>
<dbReference type="Pfam" id="PF20710">
    <property type="entry name" value="DUF6824"/>
    <property type="match status" value="2"/>
</dbReference>
<protein>
    <recommendedName>
        <fullName evidence="2">DUF6824 domain-containing protein</fullName>
    </recommendedName>
</protein>
<feature type="domain" description="DUF6824" evidence="2">
    <location>
        <begin position="28"/>
        <end position="117"/>
    </location>
</feature>
<feature type="region of interest" description="Disordered" evidence="1">
    <location>
        <begin position="1"/>
        <end position="20"/>
    </location>
</feature>
<organism evidence="3">
    <name type="scientific">Corethron hystrix</name>
    <dbReference type="NCBI Taxonomy" id="216773"/>
    <lineage>
        <taxon>Eukaryota</taxon>
        <taxon>Sar</taxon>
        <taxon>Stramenopiles</taxon>
        <taxon>Ochrophyta</taxon>
        <taxon>Bacillariophyta</taxon>
        <taxon>Coscinodiscophyceae</taxon>
        <taxon>Corethrophycidae</taxon>
        <taxon>Corethrales</taxon>
        <taxon>Corethraceae</taxon>
        <taxon>Corethron</taxon>
    </lineage>
</organism>
<dbReference type="EMBL" id="HBFR01011431">
    <property type="protein sequence ID" value="CAD8881065.1"/>
    <property type="molecule type" value="Transcribed_RNA"/>
</dbReference>